<protein>
    <submittedName>
        <fullName evidence="1">Uncharacterized protein</fullName>
    </submittedName>
</protein>
<dbReference type="RefSeq" id="WP_127024397.1">
    <property type="nucleotide sequence ID" value="NZ_JAVKZF010000004.1"/>
</dbReference>
<gene>
    <name evidence="1" type="ORF">DSM107010_53890</name>
</gene>
<proteinExistence type="predicted"/>
<dbReference type="Proteomes" id="UP000282574">
    <property type="component" value="Unassembled WGS sequence"/>
</dbReference>
<dbReference type="AlphaFoldDB" id="A0AB37UEF5"/>
<name>A0AB37UEF5_9CYAN</name>
<evidence type="ECO:0000313" key="2">
    <source>
        <dbReference type="Proteomes" id="UP000282574"/>
    </source>
</evidence>
<keyword evidence="2" id="KW-1185">Reference proteome</keyword>
<accession>A0AB37UEF5</accession>
<sequence>MRCNFCGVKITKTIPYGLVNLALARDPVTNELWHIVSDEPTSLQTFREYGERFDIEEEFLDEKSNGLQK</sequence>
<reference evidence="1 2" key="1">
    <citation type="journal article" date="2019" name="Genome Biol. Evol.">
        <title>Day and night: Metabolic profiles and evolutionary relationships of six axenic non-marine cyanobacteria.</title>
        <authorList>
            <person name="Will S.E."/>
            <person name="Henke P."/>
            <person name="Boedeker C."/>
            <person name="Huang S."/>
            <person name="Brinkmann H."/>
            <person name="Rohde M."/>
            <person name="Jarek M."/>
            <person name="Friedl T."/>
            <person name="Seufert S."/>
            <person name="Schumacher M."/>
            <person name="Overmann J."/>
            <person name="Neumann-Schaal M."/>
            <person name="Petersen J."/>
        </authorList>
    </citation>
    <scope>NUCLEOTIDE SEQUENCE [LARGE SCALE GENOMIC DNA]</scope>
    <source>
        <strain evidence="1 2">SAG 39.79</strain>
    </source>
</reference>
<evidence type="ECO:0000313" key="1">
    <source>
        <dbReference type="EMBL" id="RUT05859.1"/>
    </source>
</evidence>
<organism evidence="1 2">
    <name type="scientific">Chroococcidiopsis cubana SAG 39.79</name>
    <dbReference type="NCBI Taxonomy" id="388085"/>
    <lineage>
        <taxon>Bacteria</taxon>
        <taxon>Bacillati</taxon>
        <taxon>Cyanobacteriota</taxon>
        <taxon>Cyanophyceae</taxon>
        <taxon>Chroococcidiopsidales</taxon>
        <taxon>Chroococcidiopsidaceae</taxon>
        <taxon>Chroococcidiopsis</taxon>
    </lineage>
</organism>
<comment type="caution">
    <text evidence="1">The sequence shown here is derived from an EMBL/GenBank/DDBJ whole genome shotgun (WGS) entry which is preliminary data.</text>
</comment>
<dbReference type="EMBL" id="RSCK01000072">
    <property type="protein sequence ID" value="RUT05859.1"/>
    <property type="molecule type" value="Genomic_DNA"/>
</dbReference>